<sequence length="278" mass="31019">MSQTPYFEIESLLEMMGKAGKRLAEMNASEGAAGNLSIGIRGQIIPEELFSIQEQIELPICVPELSGITFLVSGSGQRLRDILDHPLATIGCLQIDDEGKTGTLYTSPQRKFQKLTSEFNSHLAVHAVLMTEKALHFHSIVHAQPPYLTYLSHLTPYQEERTLNQRLFRWQPETIIQFPEGFAVLPFAVPGSDELMRANVTALRRHKLAIWSKHGVMACSEECILKAVDYIEYAEAAARYEYLNLATGAPSAGLSVDEILRICQAFHIKQTVFSKPTS</sequence>
<dbReference type="Proteomes" id="UP000008922">
    <property type="component" value="Chromosome"/>
</dbReference>
<evidence type="ECO:0000256" key="2">
    <source>
        <dbReference type="ARBA" id="ARBA00023239"/>
    </source>
</evidence>
<dbReference type="STRING" id="926569.ANT_20550"/>
<dbReference type="Gene3D" id="3.40.225.10">
    <property type="entry name" value="Class II aldolase/adducin N-terminal domain"/>
    <property type="match status" value="1"/>
</dbReference>
<feature type="domain" description="Class II aldolase/adducin N-terminal" evidence="3">
    <location>
        <begin position="14"/>
        <end position="242"/>
    </location>
</feature>
<dbReference type="InterPro" id="IPR036409">
    <property type="entry name" value="Aldolase_II/adducin_N_sf"/>
</dbReference>
<dbReference type="eggNOG" id="COG0235">
    <property type="taxonomic scope" value="Bacteria"/>
</dbReference>
<dbReference type="Pfam" id="PF00596">
    <property type="entry name" value="Aldolase_II"/>
    <property type="match status" value="1"/>
</dbReference>
<keyword evidence="2 4" id="KW-0456">Lyase</keyword>
<dbReference type="InterPro" id="IPR001303">
    <property type="entry name" value="Aldolase_II/adducin_N"/>
</dbReference>
<dbReference type="KEGG" id="atm:ANT_20550"/>
<dbReference type="GO" id="GO:0019323">
    <property type="term" value="P:pentose catabolic process"/>
    <property type="evidence" value="ECO:0007669"/>
    <property type="project" value="TreeGrafter"/>
</dbReference>
<evidence type="ECO:0000313" key="5">
    <source>
        <dbReference type="Proteomes" id="UP000008922"/>
    </source>
</evidence>
<dbReference type="GO" id="GO:0008994">
    <property type="term" value="F:rhamnulose-1-phosphate aldolase activity"/>
    <property type="evidence" value="ECO:0007669"/>
    <property type="project" value="UniProtKB-EC"/>
</dbReference>
<dbReference type="SMART" id="SM01007">
    <property type="entry name" value="Aldolase_II"/>
    <property type="match status" value="1"/>
</dbReference>
<evidence type="ECO:0000259" key="3">
    <source>
        <dbReference type="SMART" id="SM01007"/>
    </source>
</evidence>
<dbReference type="HOGENOM" id="CLU_076831_0_0_0"/>
<dbReference type="GO" id="GO:0046872">
    <property type="term" value="F:metal ion binding"/>
    <property type="evidence" value="ECO:0007669"/>
    <property type="project" value="UniProtKB-KW"/>
</dbReference>
<dbReference type="EC" id="4.1.2.19" evidence="4"/>
<evidence type="ECO:0000256" key="1">
    <source>
        <dbReference type="ARBA" id="ARBA00022723"/>
    </source>
</evidence>
<proteinExistence type="predicted"/>
<dbReference type="InterPro" id="IPR050197">
    <property type="entry name" value="Aldolase_class_II_sugar_metab"/>
</dbReference>
<organism evidence="4 5">
    <name type="scientific">Anaerolinea thermophila (strain DSM 14523 / JCM 11388 / NBRC 100420 / UNI-1)</name>
    <dbReference type="NCBI Taxonomy" id="926569"/>
    <lineage>
        <taxon>Bacteria</taxon>
        <taxon>Bacillati</taxon>
        <taxon>Chloroflexota</taxon>
        <taxon>Anaerolineae</taxon>
        <taxon>Anaerolineales</taxon>
        <taxon>Anaerolineaceae</taxon>
        <taxon>Anaerolinea</taxon>
    </lineage>
</organism>
<accession>E8MXK0</accession>
<dbReference type="PANTHER" id="PTHR22789">
    <property type="entry name" value="FUCULOSE PHOSPHATE ALDOLASE"/>
    <property type="match status" value="1"/>
</dbReference>
<dbReference type="PANTHER" id="PTHR22789:SF0">
    <property type="entry name" value="3-OXO-TETRONATE 4-PHOSPHATE DECARBOXYLASE-RELATED"/>
    <property type="match status" value="1"/>
</dbReference>
<dbReference type="EMBL" id="AP012029">
    <property type="protein sequence ID" value="BAJ64081.1"/>
    <property type="molecule type" value="Genomic_DNA"/>
</dbReference>
<dbReference type="InParanoid" id="E8MXK0"/>
<dbReference type="GO" id="GO:0005829">
    <property type="term" value="C:cytosol"/>
    <property type="evidence" value="ECO:0007669"/>
    <property type="project" value="TreeGrafter"/>
</dbReference>
<evidence type="ECO:0000313" key="4">
    <source>
        <dbReference type="EMBL" id="BAJ64081.1"/>
    </source>
</evidence>
<keyword evidence="5" id="KW-1185">Reference proteome</keyword>
<protein>
    <submittedName>
        <fullName evidence="4">Rhamnulose-1-phosphate aldolase</fullName>
        <ecNumber evidence="4">4.1.2.19</ecNumber>
    </submittedName>
</protein>
<dbReference type="AlphaFoldDB" id="E8MXK0"/>
<keyword evidence="1" id="KW-0479">Metal-binding</keyword>
<dbReference type="SUPFAM" id="SSF53639">
    <property type="entry name" value="AraD/HMP-PK domain-like"/>
    <property type="match status" value="1"/>
</dbReference>
<reference evidence="4 5" key="1">
    <citation type="submission" date="2010-12" db="EMBL/GenBank/DDBJ databases">
        <title>Whole genome sequence of Anaerolinea thermophila UNI-1.</title>
        <authorList>
            <person name="Narita-Yamada S."/>
            <person name="Kishi E."/>
            <person name="Watanabe Y."/>
            <person name="Takasaki K."/>
            <person name="Ankai A."/>
            <person name="Oguchi A."/>
            <person name="Fukui S."/>
            <person name="Takahashi M."/>
            <person name="Yashiro I."/>
            <person name="Hosoyama A."/>
            <person name="Sekiguchi Y."/>
            <person name="Hanada S."/>
            <person name="Fujita N."/>
        </authorList>
    </citation>
    <scope>NUCLEOTIDE SEQUENCE [LARGE SCALE GENOMIC DNA]</scope>
    <source>
        <strain evidence="5">DSM 14523 / JCM 11388 / NBRC 100420 / UNI-1</strain>
    </source>
</reference>
<dbReference type="OrthoDB" id="9784634at2"/>
<name>E8MXK0_ANATU</name>
<gene>
    <name evidence="4" type="primary">rhaD</name>
    <name evidence="4" type="ordered locus">ANT_20550</name>
</gene>